<dbReference type="EMBL" id="JACEFO010001965">
    <property type="protein sequence ID" value="KAF8691221.1"/>
    <property type="molecule type" value="Genomic_DNA"/>
</dbReference>
<dbReference type="GO" id="GO:0098662">
    <property type="term" value="P:inorganic cation transmembrane transport"/>
    <property type="evidence" value="ECO:0007669"/>
    <property type="project" value="UniProtKB-ARBA"/>
</dbReference>
<dbReference type="GO" id="GO:0005886">
    <property type="term" value="C:plasma membrane"/>
    <property type="evidence" value="ECO:0007669"/>
    <property type="project" value="TreeGrafter"/>
</dbReference>
<evidence type="ECO:0000256" key="6">
    <source>
        <dbReference type="ARBA" id="ARBA00023065"/>
    </source>
</evidence>
<evidence type="ECO:0000256" key="5">
    <source>
        <dbReference type="ARBA" id="ARBA00022989"/>
    </source>
</evidence>
<sequence length="528" mass="59325">MVHSLVVFLKKLQTCSFLATKLFSFTKSAQQTIKYSCQFICQNYPLFVEVIYFTSISLVGYAVLKVLKPHDLKDLDLLFTSVSASTVSGMSTIEMEDFSSPQLWMLTILMLIGGEVFTSMLGFNFVRAKFDTKGLANQTDYSLTVDVESIDSENPGPNNTQQGTKASVPISGLRLVDINHVEPKTVESLGYALMAYVLLINLCSSLAIYIYLRLVPDAQDVLKQKGIGYVIFSVFTGISSVGNTGFTPANENMVIFQKNTILLLLIIPQILLGNTLFAPCLRFMIWSLKNITGKKEYDFILKHPEAVGYKHLMDTRECVYLVVTVVGFIITQTILFCGLEWKSEVLQEMNSYQKIVGALFQSVNARHAGENIVDLSRLSSSILVLYTIMMYLPSYTSFLPKHEEQHSNVGMKDKRRNVCENWILSQLSYLAIFVVLICISERESMTTDPLNFNVFSITFEVISSYGNVGFSLGYSCQRLLNHNIHCKDASYGFAGKWSDKGKVILIIVMIFGRLKGFNMNGGRAWKLR</sequence>
<keyword evidence="5 8" id="KW-1133">Transmembrane helix</keyword>
<keyword evidence="4 8" id="KW-0812">Transmembrane</keyword>
<keyword evidence="7 8" id="KW-0472">Membrane</keyword>
<feature type="transmembrane region" description="Helical" evidence="8">
    <location>
        <begin position="44"/>
        <end position="64"/>
    </location>
</feature>
<organism evidence="9 10">
    <name type="scientific">Digitaria exilis</name>
    <dbReference type="NCBI Taxonomy" id="1010633"/>
    <lineage>
        <taxon>Eukaryota</taxon>
        <taxon>Viridiplantae</taxon>
        <taxon>Streptophyta</taxon>
        <taxon>Embryophyta</taxon>
        <taxon>Tracheophyta</taxon>
        <taxon>Spermatophyta</taxon>
        <taxon>Magnoliopsida</taxon>
        <taxon>Liliopsida</taxon>
        <taxon>Poales</taxon>
        <taxon>Poaceae</taxon>
        <taxon>PACMAD clade</taxon>
        <taxon>Panicoideae</taxon>
        <taxon>Panicodae</taxon>
        <taxon>Paniceae</taxon>
        <taxon>Anthephorinae</taxon>
        <taxon>Digitaria</taxon>
    </lineage>
</organism>
<dbReference type="OrthoDB" id="9999863at2759"/>
<dbReference type="PANTHER" id="PTHR31064:SF31">
    <property type="entry name" value="CATION TRANSPORTER HKT1_3"/>
    <property type="match status" value="1"/>
</dbReference>
<name>A0A835B8U4_9POAL</name>
<reference evidence="9" key="1">
    <citation type="submission" date="2020-07" db="EMBL/GenBank/DDBJ databases">
        <title>Genome sequence and genetic diversity analysis of an under-domesticated orphan crop, white fonio (Digitaria exilis).</title>
        <authorList>
            <person name="Bennetzen J.L."/>
            <person name="Chen S."/>
            <person name="Ma X."/>
            <person name="Wang X."/>
            <person name="Yssel A.E.J."/>
            <person name="Chaluvadi S.R."/>
            <person name="Johnson M."/>
            <person name="Gangashetty P."/>
            <person name="Hamidou F."/>
            <person name="Sanogo M.D."/>
            <person name="Zwaenepoel A."/>
            <person name="Wallace J."/>
            <person name="Van De Peer Y."/>
            <person name="Van Deynze A."/>
        </authorList>
    </citation>
    <scope>NUCLEOTIDE SEQUENCE</scope>
    <source>
        <tissue evidence="9">Leaves</tissue>
    </source>
</reference>
<comment type="similarity">
    <text evidence="2">Belongs to the TrkH potassium transport family. HKT (TC 2.A.38.3) subfamily.</text>
</comment>
<dbReference type="InterPro" id="IPR003445">
    <property type="entry name" value="Cat_transpt"/>
</dbReference>
<dbReference type="GO" id="GO:0008324">
    <property type="term" value="F:monoatomic cation transmembrane transporter activity"/>
    <property type="evidence" value="ECO:0007669"/>
    <property type="project" value="InterPro"/>
</dbReference>
<comment type="subcellular location">
    <subcellularLocation>
        <location evidence="1">Membrane</location>
        <topology evidence="1">Multi-pass membrane protein</topology>
    </subcellularLocation>
</comment>
<protein>
    <recommendedName>
        <fullName evidence="11">High-affinity potassium transporter</fullName>
    </recommendedName>
</protein>
<feature type="transmembrane region" description="Helical" evidence="8">
    <location>
        <begin position="261"/>
        <end position="285"/>
    </location>
</feature>
<evidence type="ECO:0000256" key="3">
    <source>
        <dbReference type="ARBA" id="ARBA00022448"/>
    </source>
</evidence>
<evidence type="ECO:0000256" key="8">
    <source>
        <dbReference type="SAM" id="Phobius"/>
    </source>
</evidence>
<accession>A0A835B8U4</accession>
<evidence type="ECO:0000256" key="2">
    <source>
        <dbReference type="ARBA" id="ARBA00010864"/>
    </source>
</evidence>
<dbReference type="PANTHER" id="PTHR31064">
    <property type="entry name" value="POTASSIUM TRANSPORT PROTEIN DDB_G0292412-RELATED"/>
    <property type="match status" value="1"/>
</dbReference>
<keyword evidence="10" id="KW-1185">Reference proteome</keyword>
<dbReference type="InterPro" id="IPR051143">
    <property type="entry name" value="TrkH_K-transport"/>
</dbReference>
<dbReference type="AlphaFoldDB" id="A0A835B8U4"/>
<feature type="transmembrane region" description="Helical" evidence="8">
    <location>
        <begin position="193"/>
        <end position="214"/>
    </location>
</feature>
<evidence type="ECO:0008006" key="11">
    <source>
        <dbReference type="Google" id="ProtNLM"/>
    </source>
</evidence>
<evidence type="ECO:0000256" key="7">
    <source>
        <dbReference type="ARBA" id="ARBA00023136"/>
    </source>
</evidence>
<keyword evidence="3" id="KW-0813">Transport</keyword>
<evidence type="ECO:0000313" key="9">
    <source>
        <dbReference type="EMBL" id="KAF8691221.1"/>
    </source>
</evidence>
<keyword evidence="6" id="KW-0406">Ion transport</keyword>
<proteinExistence type="inferred from homology"/>
<feature type="transmembrane region" description="Helical" evidence="8">
    <location>
        <begin position="419"/>
        <end position="437"/>
    </location>
</feature>
<comment type="caution">
    <text evidence="9">The sequence shown here is derived from an EMBL/GenBank/DDBJ whole genome shotgun (WGS) entry which is preliminary data.</text>
</comment>
<feature type="transmembrane region" description="Helical" evidence="8">
    <location>
        <begin position="103"/>
        <end position="126"/>
    </location>
</feature>
<evidence type="ECO:0000256" key="1">
    <source>
        <dbReference type="ARBA" id="ARBA00004141"/>
    </source>
</evidence>
<dbReference type="Pfam" id="PF02386">
    <property type="entry name" value="TrkH"/>
    <property type="match status" value="2"/>
</dbReference>
<evidence type="ECO:0000256" key="4">
    <source>
        <dbReference type="ARBA" id="ARBA00022692"/>
    </source>
</evidence>
<evidence type="ECO:0000313" key="10">
    <source>
        <dbReference type="Proteomes" id="UP000636709"/>
    </source>
</evidence>
<feature type="transmembrane region" description="Helical" evidence="8">
    <location>
        <begin position="318"/>
        <end position="341"/>
    </location>
</feature>
<dbReference type="GO" id="GO:0030001">
    <property type="term" value="P:metal ion transport"/>
    <property type="evidence" value="ECO:0007669"/>
    <property type="project" value="UniProtKB-ARBA"/>
</dbReference>
<dbReference type="Proteomes" id="UP000636709">
    <property type="component" value="Unassembled WGS sequence"/>
</dbReference>
<feature type="transmembrane region" description="Helical" evidence="8">
    <location>
        <begin position="226"/>
        <end position="249"/>
    </location>
</feature>
<gene>
    <name evidence="9" type="ORF">HU200_040341</name>
</gene>